<dbReference type="EMBL" id="UOEU01000586">
    <property type="protein sequence ID" value="VAW35460.1"/>
    <property type="molecule type" value="Genomic_DNA"/>
</dbReference>
<feature type="domain" description="Polysaccharide chain length determinant N-terminal" evidence="7">
    <location>
        <begin position="3"/>
        <end position="81"/>
    </location>
</feature>
<dbReference type="GO" id="GO:0004713">
    <property type="term" value="F:protein tyrosine kinase activity"/>
    <property type="evidence" value="ECO:0007669"/>
    <property type="project" value="TreeGrafter"/>
</dbReference>
<evidence type="ECO:0000256" key="1">
    <source>
        <dbReference type="ARBA" id="ARBA00004651"/>
    </source>
</evidence>
<keyword evidence="2" id="KW-1003">Cell membrane</keyword>
<evidence type="ECO:0000256" key="5">
    <source>
        <dbReference type="ARBA" id="ARBA00023136"/>
    </source>
</evidence>
<dbReference type="InterPro" id="IPR050445">
    <property type="entry name" value="Bact_polysacc_biosynth/exp"/>
</dbReference>
<keyword evidence="3 6" id="KW-0812">Transmembrane</keyword>
<dbReference type="PANTHER" id="PTHR32309:SF13">
    <property type="entry name" value="FERRIC ENTEROBACTIN TRANSPORT PROTEIN FEPE"/>
    <property type="match status" value="1"/>
</dbReference>
<evidence type="ECO:0000256" key="3">
    <source>
        <dbReference type="ARBA" id="ARBA00022692"/>
    </source>
</evidence>
<evidence type="ECO:0000256" key="4">
    <source>
        <dbReference type="ARBA" id="ARBA00022989"/>
    </source>
</evidence>
<evidence type="ECO:0000259" key="7">
    <source>
        <dbReference type="Pfam" id="PF02706"/>
    </source>
</evidence>
<keyword evidence="5 6" id="KW-0472">Membrane</keyword>
<evidence type="ECO:0000256" key="2">
    <source>
        <dbReference type="ARBA" id="ARBA00022475"/>
    </source>
</evidence>
<proteinExistence type="predicted"/>
<protein>
    <recommendedName>
        <fullName evidence="7">Polysaccharide chain length determinant N-terminal domain-containing protein</fullName>
    </recommendedName>
</protein>
<evidence type="ECO:0000256" key="6">
    <source>
        <dbReference type="SAM" id="Phobius"/>
    </source>
</evidence>
<comment type="subcellular location">
    <subcellularLocation>
        <location evidence="1">Cell membrane</location>
        <topology evidence="1">Multi-pass membrane protein</topology>
    </subcellularLocation>
</comment>
<dbReference type="Pfam" id="PF02706">
    <property type="entry name" value="Wzz"/>
    <property type="match status" value="1"/>
</dbReference>
<dbReference type="GO" id="GO:0005886">
    <property type="term" value="C:plasma membrane"/>
    <property type="evidence" value="ECO:0007669"/>
    <property type="project" value="UniProtKB-SubCell"/>
</dbReference>
<dbReference type="InterPro" id="IPR003856">
    <property type="entry name" value="LPS_length_determ_N"/>
</dbReference>
<keyword evidence="4 6" id="KW-1133">Transmembrane helix</keyword>
<accession>A0A3B0V3I0</accession>
<name>A0A3B0V3I0_9ZZZZ</name>
<feature type="transmembrane region" description="Helical" evidence="6">
    <location>
        <begin position="170"/>
        <end position="190"/>
    </location>
</feature>
<dbReference type="AlphaFoldDB" id="A0A3B0V3I0"/>
<gene>
    <name evidence="8" type="ORF">MNBD_CHLOROFLEXI01-4153</name>
</gene>
<reference evidence="8" key="1">
    <citation type="submission" date="2018-06" db="EMBL/GenBank/DDBJ databases">
        <authorList>
            <person name="Zhirakovskaya E."/>
        </authorList>
    </citation>
    <scope>NUCLEOTIDE SEQUENCE</scope>
</reference>
<sequence>MALADYFRILRQRGWIIILLALLTAGAAFGFSRIQAPVYESSLKMLVRPARTDFGQSQAARELLGNYEQWLRSSYRAQDVVNNLQLDMTAGELLGNVTVASDRLGLVVQLNVENTDPNLANDIARTWGNLLIQWQAQENDKNRQEDRITIEFQDDPQVGLESPKTDINTAAGLVFGALLGIIIIFILEWIESGVVRRAEDVERFLDIPVVGRIPSQ</sequence>
<organism evidence="8">
    <name type="scientific">hydrothermal vent metagenome</name>
    <dbReference type="NCBI Taxonomy" id="652676"/>
    <lineage>
        <taxon>unclassified sequences</taxon>
        <taxon>metagenomes</taxon>
        <taxon>ecological metagenomes</taxon>
    </lineage>
</organism>
<dbReference type="PANTHER" id="PTHR32309">
    <property type="entry name" value="TYROSINE-PROTEIN KINASE"/>
    <property type="match status" value="1"/>
</dbReference>
<evidence type="ECO:0000313" key="8">
    <source>
        <dbReference type="EMBL" id="VAW35460.1"/>
    </source>
</evidence>